<evidence type="ECO:0000313" key="2">
    <source>
        <dbReference type="Proteomes" id="UP000182306"/>
    </source>
</evidence>
<keyword evidence="2" id="KW-1185">Reference proteome</keyword>
<keyword evidence="1" id="KW-0614">Plasmid</keyword>
<geneLocation type="plasmid" evidence="1 2">
    <name>A</name>
</geneLocation>
<gene>
    <name evidence="1" type="ORF">SAMCFNEI73_pA0130</name>
</gene>
<dbReference type="AlphaFoldDB" id="A0A1L3LSQ0"/>
<dbReference type="Proteomes" id="UP000182306">
    <property type="component" value="Plasmid A"/>
</dbReference>
<proteinExistence type="predicted"/>
<accession>A0A1L3LSQ0</accession>
<name>A0A1L3LSQ0_9HYPH</name>
<dbReference type="EMBL" id="CP013108">
    <property type="protein sequence ID" value="APG93107.1"/>
    <property type="molecule type" value="Genomic_DNA"/>
</dbReference>
<organism evidence="1 2">
    <name type="scientific">Sinorhizobium americanum</name>
    <dbReference type="NCBI Taxonomy" id="194963"/>
    <lineage>
        <taxon>Bacteria</taxon>
        <taxon>Pseudomonadati</taxon>
        <taxon>Pseudomonadota</taxon>
        <taxon>Alphaproteobacteria</taxon>
        <taxon>Hyphomicrobiales</taxon>
        <taxon>Rhizobiaceae</taxon>
        <taxon>Sinorhizobium/Ensifer group</taxon>
        <taxon>Sinorhizobium</taxon>
    </lineage>
</organism>
<dbReference type="KEGG" id="same:SAMCFNEI73_pA0130"/>
<sequence>MRQYDAKALFDRIGDRSMPALLGEISAAIGCEKSANVYRDRCKLTYEMPPGELSASRH</sequence>
<protein>
    <submittedName>
        <fullName evidence="1">Uncharacterized protein</fullName>
    </submittedName>
</protein>
<evidence type="ECO:0000313" key="1">
    <source>
        <dbReference type="EMBL" id="APG93107.1"/>
    </source>
</evidence>
<reference evidence="1 2" key="1">
    <citation type="submission" date="2015-10" db="EMBL/GenBank/DDBJ databases">
        <title>Genomic differences between typical nodule nitrogen-fixing rhizobial strains and those coming from bean seeds.</title>
        <authorList>
            <person name="Peralta H."/>
            <person name="Aguilar-Vera A."/>
            <person name="Diaz R."/>
            <person name="Mora Y."/>
            <person name="Martinez-Batallar G."/>
            <person name="Salazar E."/>
            <person name="Vargas-Lagunas C."/>
            <person name="Encarnacion S."/>
            <person name="Girard L."/>
            <person name="Mora J."/>
        </authorList>
    </citation>
    <scope>NUCLEOTIDE SEQUENCE [LARGE SCALE GENOMIC DNA]</scope>
    <source>
        <strain evidence="1 2">CFNEI 73</strain>
        <plasmid evidence="1 2">A</plasmid>
    </source>
</reference>